<dbReference type="OrthoDB" id="9777147at2"/>
<keyword evidence="6" id="KW-0444">Lipid biosynthesis</keyword>
<dbReference type="Pfam" id="PF01066">
    <property type="entry name" value="CDP-OH_P_transf"/>
    <property type="match status" value="1"/>
</dbReference>
<evidence type="ECO:0000256" key="6">
    <source>
        <dbReference type="ARBA" id="ARBA00022516"/>
    </source>
</evidence>
<feature type="transmembrane region" description="Helical" evidence="17">
    <location>
        <begin position="208"/>
        <end position="225"/>
    </location>
</feature>
<dbReference type="GO" id="GO:0003882">
    <property type="term" value="F:CDP-diacylglycerol-serine O-phosphatidyltransferase activity"/>
    <property type="evidence" value="ECO:0007669"/>
    <property type="project" value="UniProtKB-EC"/>
</dbReference>
<dbReference type="InterPro" id="IPR000462">
    <property type="entry name" value="CDP-OH_P_trans"/>
</dbReference>
<dbReference type="AlphaFoldDB" id="A0A212QRK1"/>
<dbReference type="InterPro" id="IPR048254">
    <property type="entry name" value="CDP_ALCOHOL_P_TRANSF_CS"/>
</dbReference>
<feature type="region of interest" description="Disordered" evidence="16">
    <location>
        <begin position="269"/>
        <end position="297"/>
    </location>
</feature>
<evidence type="ECO:0000256" key="10">
    <source>
        <dbReference type="ARBA" id="ARBA00023098"/>
    </source>
</evidence>
<keyword evidence="10" id="KW-0443">Lipid metabolism</keyword>
<keyword evidence="11 17" id="KW-0472">Membrane</keyword>
<keyword evidence="8 17" id="KW-0812">Transmembrane</keyword>
<dbReference type="Proteomes" id="UP000197065">
    <property type="component" value="Unassembled WGS sequence"/>
</dbReference>
<proteinExistence type="inferred from homology"/>
<dbReference type="PANTHER" id="PTHR14269:SF61">
    <property type="entry name" value="CDP-DIACYLGLYCEROL--SERINE O-PHOSPHATIDYLTRANSFERASE"/>
    <property type="match status" value="1"/>
</dbReference>
<comment type="subcellular location">
    <subcellularLocation>
        <location evidence="2">Endomembrane system</location>
        <topology evidence="2">Multi-pass membrane protein</topology>
    </subcellularLocation>
</comment>
<reference evidence="19 20" key="1">
    <citation type="submission" date="2017-06" db="EMBL/GenBank/DDBJ databases">
        <authorList>
            <person name="Kim H.J."/>
            <person name="Triplett B.A."/>
        </authorList>
    </citation>
    <scope>NUCLEOTIDE SEQUENCE [LARGE SCALE GENOMIC DNA]</scope>
    <source>
        <strain evidence="19 20">B29T1</strain>
    </source>
</reference>
<evidence type="ECO:0000256" key="3">
    <source>
        <dbReference type="ARBA" id="ARBA00010441"/>
    </source>
</evidence>
<feature type="transmembrane region" description="Helical" evidence="17">
    <location>
        <begin position="110"/>
        <end position="129"/>
    </location>
</feature>
<dbReference type="GO" id="GO:0016020">
    <property type="term" value="C:membrane"/>
    <property type="evidence" value="ECO:0007669"/>
    <property type="project" value="InterPro"/>
</dbReference>
<feature type="transmembrane region" description="Helical" evidence="17">
    <location>
        <begin position="231"/>
        <end position="249"/>
    </location>
</feature>
<organism evidence="19 20">
    <name type="scientific">Arboricoccus pini</name>
    <dbReference type="NCBI Taxonomy" id="1963835"/>
    <lineage>
        <taxon>Bacteria</taxon>
        <taxon>Pseudomonadati</taxon>
        <taxon>Pseudomonadota</taxon>
        <taxon>Alphaproteobacteria</taxon>
        <taxon>Geminicoccales</taxon>
        <taxon>Geminicoccaceae</taxon>
        <taxon>Arboricoccus</taxon>
    </lineage>
</organism>
<evidence type="ECO:0000256" key="16">
    <source>
        <dbReference type="SAM" id="MobiDB-lite"/>
    </source>
</evidence>
<evidence type="ECO:0000313" key="19">
    <source>
        <dbReference type="EMBL" id="SNB62173.1"/>
    </source>
</evidence>
<dbReference type="NCBIfam" id="TIGR00473">
    <property type="entry name" value="pssA"/>
    <property type="match status" value="1"/>
</dbReference>
<evidence type="ECO:0000259" key="18">
    <source>
        <dbReference type="Pfam" id="PF08009"/>
    </source>
</evidence>
<dbReference type="PROSITE" id="PS00379">
    <property type="entry name" value="CDP_ALCOHOL_P_TRANSF"/>
    <property type="match status" value="1"/>
</dbReference>
<gene>
    <name evidence="19" type="ORF">SAMN07250955_10355</name>
</gene>
<evidence type="ECO:0000256" key="15">
    <source>
        <dbReference type="RuleBase" id="RU003750"/>
    </source>
</evidence>
<evidence type="ECO:0000256" key="5">
    <source>
        <dbReference type="ARBA" id="ARBA00017171"/>
    </source>
</evidence>
<dbReference type="RefSeq" id="WP_088560311.1">
    <property type="nucleotide sequence ID" value="NZ_FYEH01000003.1"/>
</dbReference>
<dbReference type="GO" id="GO:0012505">
    <property type="term" value="C:endomembrane system"/>
    <property type="evidence" value="ECO:0007669"/>
    <property type="project" value="UniProtKB-SubCell"/>
</dbReference>
<feature type="transmembrane region" description="Helical" evidence="17">
    <location>
        <begin position="176"/>
        <end position="196"/>
    </location>
</feature>
<dbReference type="InterPro" id="IPR004533">
    <property type="entry name" value="CDP-diaglyc--ser_O-PTrfase"/>
</dbReference>
<comment type="similarity">
    <text evidence="3 15">Belongs to the CDP-alcohol phosphatidyltransferase class-I family.</text>
</comment>
<evidence type="ECO:0000256" key="8">
    <source>
        <dbReference type="ARBA" id="ARBA00022692"/>
    </source>
</evidence>
<keyword evidence="13" id="KW-1208">Phospholipid metabolism</keyword>
<sequence length="297" mass="33199">MLRRSARLRERRRSLRARPLLHLIPNMITILGLCLGLTALRYGLDGRFQIAVALILFSAVVDGLDGRSARLLKITSRLGAELDSLVDFVVFGVVPAVLVYLWSLEDMRNVGWGVSMLFATCMALRLARFNSELEMPDRPRWTLYFFTGVPAPAAAMLLLTPMMASFTTGVGWPRHPAINAILAIFVAFMMVSRIPTFSLKRVRVKPEWVLPVLMLGGTALVFLVTEPWLAMTVFGVGYILSIPVGWFFANRMRRREEMPSHDEGGIASAAAAIDRQEDRPPLSDRIIAWTGRGSRRS</sequence>
<evidence type="ECO:0000256" key="2">
    <source>
        <dbReference type="ARBA" id="ARBA00004127"/>
    </source>
</evidence>
<evidence type="ECO:0000256" key="1">
    <source>
        <dbReference type="ARBA" id="ARBA00000287"/>
    </source>
</evidence>
<feature type="transmembrane region" description="Helical" evidence="17">
    <location>
        <begin position="46"/>
        <end position="64"/>
    </location>
</feature>
<dbReference type="Pfam" id="PF08009">
    <property type="entry name" value="CDP-OH_P_tran_2"/>
    <property type="match status" value="1"/>
</dbReference>
<evidence type="ECO:0000256" key="9">
    <source>
        <dbReference type="ARBA" id="ARBA00022989"/>
    </source>
</evidence>
<evidence type="ECO:0000256" key="14">
    <source>
        <dbReference type="ARBA" id="ARBA00032361"/>
    </source>
</evidence>
<dbReference type="PANTHER" id="PTHR14269">
    <property type="entry name" value="CDP-DIACYLGLYCEROL--GLYCEROL-3-PHOSPHATE 3-PHOSPHATIDYLTRANSFERASE-RELATED"/>
    <property type="match status" value="1"/>
</dbReference>
<feature type="transmembrane region" description="Helical" evidence="17">
    <location>
        <begin position="85"/>
        <end position="104"/>
    </location>
</feature>
<dbReference type="GO" id="GO:0008654">
    <property type="term" value="P:phospholipid biosynthetic process"/>
    <property type="evidence" value="ECO:0007669"/>
    <property type="project" value="UniProtKB-KW"/>
</dbReference>
<keyword evidence="20" id="KW-1185">Reference proteome</keyword>
<feature type="transmembrane region" description="Helical" evidence="17">
    <location>
        <begin position="20"/>
        <end position="40"/>
    </location>
</feature>
<evidence type="ECO:0000313" key="20">
    <source>
        <dbReference type="Proteomes" id="UP000197065"/>
    </source>
</evidence>
<evidence type="ECO:0000256" key="11">
    <source>
        <dbReference type="ARBA" id="ARBA00023136"/>
    </source>
</evidence>
<evidence type="ECO:0000256" key="7">
    <source>
        <dbReference type="ARBA" id="ARBA00022679"/>
    </source>
</evidence>
<accession>A0A212QRK1</accession>
<dbReference type="InterPro" id="IPR050324">
    <property type="entry name" value="CDP-alcohol_PTase-I"/>
</dbReference>
<keyword evidence="7 15" id="KW-0808">Transferase</keyword>
<feature type="transmembrane region" description="Helical" evidence="17">
    <location>
        <begin position="141"/>
        <end position="164"/>
    </location>
</feature>
<dbReference type="EMBL" id="FYEH01000003">
    <property type="protein sequence ID" value="SNB62173.1"/>
    <property type="molecule type" value="Genomic_DNA"/>
</dbReference>
<dbReference type="Gene3D" id="1.20.120.1760">
    <property type="match status" value="1"/>
</dbReference>
<name>A0A212QRK1_9PROT</name>
<evidence type="ECO:0000256" key="4">
    <source>
        <dbReference type="ARBA" id="ARBA00013174"/>
    </source>
</evidence>
<feature type="domain" description="CDP-alcohol phosphatidyltransferase C-terminal" evidence="18">
    <location>
        <begin position="207"/>
        <end position="243"/>
    </location>
</feature>
<evidence type="ECO:0000256" key="12">
    <source>
        <dbReference type="ARBA" id="ARBA00023209"/>
    </source>
</evidence>
<evidence type="ECO:0000256" key="17">
    <source>
        <dbReference type="SAM" id="Phobius"/>
    </source>
</evidence>
<keyword evidence="9 17" id="KW-1133">Transmembrane helix</keyword>
<protein>
    <recommendedName>
        <fullName evidence="5">CDP-diacylglycerol--serine O-phosphatidyltransferase</fullName>
        <ecNumber evidence="4">2.7.8.8</ecNumber>
    </recommendedName>
    <alternativeName>
        <fullName evidence="14">Phosphatidylserine synthase</fullName>
    </alternativeName>
</protein>
<dbReference type="InterPro" id="IPR043130">
    <property type="entry name" value="CDP-OH_PTrfase_TM_dom"/>
</dbReference>
<dbReference type="InterPro" id="IPR012616">
    <property type="entry name" value="CDP-OH_P_trans_C"/>
</dbReference>
<keyword evidence="12" id="KW-0594">Phospholipid biosynthesis</keyword>
<comment type="catalytic activity">
    <reaction evidence="1">
        <text>a CDP-1,2-diacyl-sn-glycerol + L-serine = a 1,2-diacyl-sn-glycero-3-phospho-L-serine + CMP + H(+)</text>
        <dbReference type="Rhea" id="RHEA:16913"/>
        <dbReference type="ChEBI" id="CHEBI:15378"/>
        <dbReference type="ChEBI" id="CHEBI:33384"/>
        <dbReference type="ChEBI" id="CHEBI:57262"/>
        <dbReference type="ChEBI" id="CHEBI:58332"/>
        <dbReference type="ChEBI" id="CHEBI:60377"/>
        <dbReference type="EC" id="2.7.8.8"/>
    </reaction>
</comment>
<evidence type="ECO:0000256" key="13">
    <source>
        <dbReference type="ARBA" id="ARBA00023264"/>
    </source>
</evidence>
<dbReference type="EC" id="2.7.8.8" evidence="4"/>